<keyword evidence="8" id="KW-0249">Electron transport</keyword>
<dbReference type="InterPro" id="IPR000298">
    <property type="entry name" value="Cyt_c_oxidase-like_su3"/>
</dbReference>
<evidence type="ECO:0000256" key="4">
    <source>
        <dbReference type="ARBA" id="ARBA00014687"/>
    </source>
</evidence>
<comment type="function">
    <text evidence="12">Cytochrome bo(3) ubiquinol terminal oxidase is the component of the aerobic respiratory chain of E.coli that predominates when cells are grown at high aeration. Has proton pump activity across the membrane in addition to electron transfer, pumping 2 protons/electron.</text>
</comment>
<comment type="similarity">
    <text evidence="2 17">Belongs to the cytochrome c oxidase subunit 3 family.</text>
</comment>
<dbReference type="PANTHER" id="PTHR11403">
    <property type="entry name" value="CYTOCHROME C OXIDASE SUBUNIT III"/>
    <property type="match status" value="1"/>
</dbReference>
<evidence type="ECO:0000256" key="9">
    <source>
        <dbReference type="ARBA" id="ARBA00022989"/>
    </source>
</evidence>
<dbReference type="PROSITE" id="PS50253">
    <property type="entry name" value="COX3"/>
    <property type="match status" value="1"/>
</dbReference>
<dbReference type="EMBL" id="CP015093">
    <property type="protein sequence ID" value="APZ52853.1"/>
    <property type="molecule type" value="Genomic_DNA"/>
</dbReference>
<dbReference type="InterPro" id="IPR013833">
    <property type="entry name" value="Cyt_c_oxidase_su3_a-hlx"/>
</dbReference>
<dbReference type="PANTHER" id="PTHR11403:SF2">
    <property type="entry name" value="CYTOCHROME BO(3) UBIQUINOL OXIDASE SUBUNIT 3"/>
    <property type="match status" value="1"/>
</dbReference>
<keyword evidence="11 18" id="KW-0472">Membrane</keyword>
<dbReference type="GO" id="GO:0009486">
    <property type="term" value="F:cytochrome bo3 ubiquinol oxidase activity"/>
    <property type="evidence" value="ECO:0007669"/>
    <property type="project" value="InterPro"/>
</dbReference>
<keyword evidence="9 18" id="KW-1133">Transmembrane helix</keyword>
<dbReference type="Proteomes" id="UP000187059">
    <property type="component" value="Chromosome"/>
</dbReference>
<evidence type="ECO:0000256" key="13">
    <source>
        <dbReference type="ARBA" id="ARBA00030072"/>
    </source>
</evidence>
<evidence type="ECO:0000313" key="21">
    <source>
        <dbReference type="Proteomes" id="UP000187059"/>
    </source>
</evidence>
<evidence type="ECO:0000256" key="14">
    <source>
        <dbReference type="ARBA" id="ARBA00031884"/>
    </source>
</evidence>
<feature type="domain" description="Heme-copper oxidase subunit III family profile" evidence="19">
    <location>
        <begin position="36"/>
        <end position="212"/>
    </location>
</feature>
<comment type="subunit">
    <text evidence="3">Heterooctamer of two A chains, two B chains, two C chains and two D chains.</text>
</comment>
<dbReference type="KEGG" id="paby:Ga0080574_TMP2519"/>
<evidence type="ECO:0000259" key="19">
    <source>
        <dbReference type="PROSITE" id="PS50253"/>
    </source>
</evidence>
<dbReference type="CDD" id="cd02863">
    <property type="entry name" value="Ubiquinol_oxidase_III"/>
    <property type="match status" value="1"/>
</dbReference>
<comment type="subcellular location">
    <subcellularLocation>
        <location evidence="1 17">Cell membrane</location>
        <topology evidence="1 17">Multi-pass membrane protein</topology>
    </subcellularLocation>
</comment>
<dbReference type="AlphaFoldDB" id="A0A1P8UTX8"/>
<dbReference type="NCBIfam" id="TIGR02842">
    <property type="entry name" value="CyoC"/>
    <property type="match status" value="1"/>
</dbReference>
<dbReference type="SUPFAM" id="SSF81452">
    <property type="entry name" value="Cytochrome c oxidase subunit III-like"/>
    <property type="match status" value="1"/>
</dbReference>
<dbReference type="InterPro" id="IPR035973">
    <property type="entry name" value="Cyt_c_oxidase_su3-like_sf"/>
</dbReference>
<dbReference type="InterPro" id="IPR014206">
    <property type="entry name" value="Cyt_c_ubiqinol_oxidase_su3"/>
</dbReference>
<dbReference type="InterPro" id="IPR033946">
    <property type="entry name" value="Ubiquinol_oxase_su3_dom"/>
</dbReference>
<evidence type="ECO:0000256" key="15">
    <source>
        <dbReference type="ARBA" id="ARBA00032189"/>
    </source>
</evidence>
<evidence type="ECO:0000256" key="10">
    <source>
        <dbReference type="ARBA" id="ARBA00023002"/>
    </source>
</evidence>
<evidence type="ECO:0000256" key="1">
    <source>
        <dbReference type="ARBA" id="ARBA00004651"/>
    </source>
</evidence>
<feature type="transmembrane region" description="Helical" evidence="18">
    <location>
        <begin position="108"/>
        <end position="127"/>
    </location>
</feature>
<dbReference type="STRING" id="1250539.Ga0080574_TMP2519"/>
<dbReference type="GO" id="GO:0005886">
    <property type="term" value="C:plasma membrane"/>
    <property type="evidence" value="ECO:0007669"/>
    <property type="project" value="UniProtKB-SubCell"/>
</dbReference>
<evidence type="ECO:0000256" key="3">
    <source>
        <dbReference type="ARBA" id="ARBA00011700"/>
    </source>
</evidence>
<feature type="transmembrane region" description="Helical" evidence="18">
    <location>
        <begin position="76"/>
        <end position="96"/>
    </location>
</feature>
<feature type="transmembrane region" description="Helical" evidence="18">
    <location>
        <begin position="192"/>
        <end position="210"/>
    </location>
</feature>
<evidence type="ECO:0000256" key="17">
    <source>
        <dbReference type="RuleBase" id="RU003376"/>
    </source>
</evidence>
<evidence type="ECO:0000256" key="2">
    <source>
        <dbReference type="ARBA" id="ARBA00010581"/>
    </source>
</evidence>
<evidence type="ECO:0000256" key="8">
    <source>
        <dbReference type="ARBA" id="ARBA00022982"/>
    </source>
</evidence>
<feature type="transmembrane region" description="Helical" evidence="18">
    <location>
        <begin position="38"/>
        <end position="64"/>
    </location>
</feature>
<keyword evidence="7 17" id="KW-0812">Transmembrane</keyword>
<dbReference type="OrthoDB" id="9810850at2"/>
<protein>
    <recommendedName>
        <fullName evidence="4">Cytochrome bo(3) ubiquinol oxidase subunit 3</fullName>
    </recommendedName>
    <alternativeName>
        <fullName evidence="15">Cytochrome o ubiquinol oxidase subunit 3</fullName>
    </alternativeName>
    <alternativeName>
        <fullName evidence="13">Oxidase bo(3) subunit 3</fullName>
    </alternativeName>
    <alternativeName>
        <fullName evidence="16">Ubiquinol oxidase polypeptide III</fullName>
    </alternativeName>
    <alternativeName>
        <fullName evidence="14">Ubiquinol oxidase subunit 3</fullName>
    </alternativeName>
</protein>
<evidence type="ECO:0000256" key="6">
    <source>
        <dbReference type="ARBA" id="ARBA00022475"/>
    </source>
</evidence>
<sequence length="213" mass="23294">MTPRDAELALPDGPAPHAHAVGHDGAEHHHASPTPIGFWIYLMSDCIIFGALFATYAVLGGSYAGGPAPKDLFEPGFVAIETALLLISSVTFGVAMLQAEKRKRDTTLMWLAVTGLFGAGFIGMELYEFRHLIHIGAGPDRSAFLSSFFALVATHGLHVTGGIIWLVTLMAQIRMHGLIEANMRRLSTLSMFWHFLDLVWIGVFSFVYLVRLV</sequence>
<keyword evidence="6" id="KW-1003">Cell membrane</keyword>
<keyword evidence="5" id="KW-0813">Transport</keyword>
<proteinExistence type="inferred from homology"/>
<evidence type="ECO:0000256" key="12">
    <source>
        <dbReference type="ARBA" id="ARBA00025694"/>
    </source>
</evidence>
<evidence type="ECO:0000256" key="7">
    <source>
        <dbReference type="ARBA" id="ARBA00022692"/>
    </source>
</evidence>
<dbReference type="FunFam" id="1.20.120.80:FF:000001">
    <property type="entry name" value="Cytochrome (Ubi)quinol oxidase subunit III"/>
    <property type="match status" value="1"/>
</dbReference>
<evidence type="ECO:0000256" key="5">
    <source>
        <dbReference type="ARBA" id="ARBA00022448"/>
    </source>
</evidence>
<reference evidence="20 21" key="1">
    <citation type="submission" date="2016-04" db="EMBL/GenBank/DDBJ databases">
        <title>Deep-sea bacteria in the southern Pacific.</title>
        <authorList>
            <person name="Tang K."/>
        </authorList>
    </citation>
    <scope>NUCLEOTIDE SEQUENCE [LARGE SCALE GENOMIC DNA]</scope>
    <source>
        <strain evidence="20 21">JLT2014</strain>
    </source>
</reference>
<dbReference type="GO" id="GO:0019646">
    <property type="term" value="P:aerobic electron transport chain"/>
    <property type="evidence" value="ECO:0007669"/>
    <property type="project" value="InterPro"/>
</dbReference>
<organism evidence="20 21">
    <name type="scientific">Salipiger abyssi</name>
    <dbReference type="NCBI Taxonomy" id="1250539"/>
    <lineage>
        <taxon>Bacteria</taxon>
        <taxon>Pseudomonadati</taxon>
        <taxon>Pseudomonadota</taxon>
        <taxon>Alphaproteobacteria</taxon>
        <taxon>Rhodobacterales</taxon>
        <taxon>Roseobacteraceae</taxon>
        <taxon>Salipiger</taxon>
    </lineage>
</organism>
<feature type="transmembrane region" description="Helical" evidence="18">
    <location>
        <begin position="147"/>
        <end position="171"/>
    </location>
</feature>
<dbReference type="InterPro" id="IPR024791">
    <property type="entry name" value="Cyt_c/ubiquinol_Oxase_su3"/>
</dbReference>
<gene>
    <name evidence="20" type="ORF">Ga0080574_TMP2519</name>
</gene>
<dbReference type="Gene3D" id="1.20.120.80">
    <property type="entry name" value="Cytochrome c oxidase, subunit III, four-helix bundle"/>
    <property type="match status" value="1"/>
</dbReference>
<keyword evidence="21" id="KW-1185">Reference proteome</keyword>
<evidence type="ECO:0000313" key="20">
    <source>
        <dbReference type="EMBL" id="APZ52853.1"/>
    </source>
</evidence>
<name>A0A1P8UTX8_9RHOB</name>
<keyword evidence="10 20" id="KW-0560">Oxidoreductase</keyword>
<dbReference type="Pfam" id="PF00510">
    <property type="entry name" value="COX3"/>
    <property type="match status" value="1"/>
</dbReference>
<dbReference type="RefSeq" id="WP_076699669.1">
    <property type="nucleotide sequence ID" value="NZ_CP015093.1"/>
</dbReference>
<evidence type="ECO:0000256" key="11">
    <source>
        <dbReference type="ARBA" id="ARBA00023136"/>
    </source>
</evidence>
<dbReference type="GO" id="GO:0004129">
    <property type="term" value="F:cytochrome-c oxidase activity"/>
    <property type="evidence" value="ECO:0007669"/>
    <property type="project" value="InterPro"/>
</dbReference>
<evidence type="ECO:0000256" key="16">
    <source>
        <dbReference type="ARBA" id="ARBA00032717"/>
    </source>
</evidence>
<evidence type="ECO:0000256" key="18">
    <source>
        <dbReference type="SAM" id="Phobius"/>
    </source>
</evidence>
<accession>A0A1P8UTX8</accession>